<evidence type="ECO:0000256" key="2">
    <source>
        <dbReference type="ARBA" id="ARBA00023125"/>
    </source>
</evidence>
<feature type="domain" description="HTH araC/xylS-type" evidence="4">
    <location>
        <begin position="182"/>
        <end position="280"/>
    </location>
</feature>
<gene>
    <name evidence="5" type="ORF">EDC17_101016</name>
</gene>
<evidence type="ECO:0000256" key="1">
    <source>
        <dbReference type="ARBA" id="ARBA00023015"/>
    </source>
</evidence>
<reference evidence="5 6" key="1">
    <citation type="submission" date="2019-03" db="EMBL/GenBank/DDBJ databases">
        <title>Genomic Encyclopedia of Type Strains, Phase IV (KMG-IV): sequencing the most valuable type-strain genomes for metagenomic binning, comparative biology and taxonomic classification.</title>
        <authorList>
            <person name="Goeker M."/>
        </authorList>
    </citation>
    <scope>NUCLEOTIDE SEQUENCE [LARGE SCALE GENOMIC DNA]</scope>
    <source>
        <strain evidence="5 6">DSM 22362</strain>
    </source>
</reference>
<dbReference type="Pfam" id="PF12833">
    <property type="entry name" value="HTH_18"/>
    <property type="match status" value="1"/>
</dbReference>
<name>A0A4R3VUK8_9SPHI</name>
<dbReference type="SUPFAM" id="SSF51215">
    <property type="entry name" value="Regulatory protein AraC"/>
    <property type="match status" value="1"/>
</dbReference>
<keyword evidence="2 5" id="KW-0238">DNA-binding</keyword>
<dbReference type="Proteomes" id="UP000295197">
    <property type="component" value="Unassembled WGS sequence"/>
</dbReference>
<dbReference type="Gene3D" id="2.60.120.10">
    <property type="entry name" value="Jelly Rolls"/>
    <property type="match status" value="1"/>
</dbReference>
<dbReference type="InterPro" id="IPR037923">
    <property type="entry name" value="HTH-like"/>
</dbReference>
<dbReference type="GO" id="GO:0003700">
    <property type="term" value="F:DNA-binding transcription factor activity"/>
    <property type="evidence" value="ECO:0007669"/>
    <property type="project" value="InterPro"/>
</dbReference>
<dbReference type="PANTHER" id="PTHR43280">
    <property type="entry name" value="ARAC-FAMILY TRANSCRIPTIONAL REGULATOR"/>
    <property type="match status" value="1"/>
</dbReference>
<sequence length="285" mass="33354">MKIKKLSLSESYHKRFHVRQDTIPQHHNVWHYHEEIEFIYISKGNGTLFVGDCIQPIVANSCVLIGPNIPHYWLFSDTLQDEDSIDCVVIHFHADFLGREFYELEETKSLKDLITSSSKAMLLSFCPDHIAPLFLQILNEKEVLKITKLIESLYFFDQHNPKNLLSENYAVLNHSIDIKRMNDVINYVKDNYRSKIELDELANLAKMTKNSFCRYFKQKTGKTPIQFVSELRVSHACRLLKSSDKNLKEICYESGFNSFVNFHKIFKNITHTSPKQYKNQNIPTT</sequence>
<proteinExistence type="predicted"/>
<dbReference type="SMART" id="SM00342">
    <property type="entry name" value="HTH_ARAC"/>
    <property type="match status" value="1"/>
</dbReference>
<keyword evidence="6" id="KW-1185">Reference proteome</keyword>
<dbReference type="InterPro" id="IPR009057">
    <property type="entry name" value="Homeodomain-like_sf"/>
</dbReference>
<dbReference type="Pfam" id="PF07883">
    <property type="entry name" value="Cupin_2"/>
    <property type="match status" value="1"/>
</dbReference>
<dbReference type="SUPFAM" id="SSF46689">
    <property type="entry name" value="Homeodomain-like"/>
    <property type="match status" value="2"/>
</dbReference>
<dbReference type="PANTHER" id="PTHR43280:SF2">
    <property type="entry name" value="HTH-TYPE TRANSCRIPTIONAL REGULATOR EXSA"/>
    <property type="match status" value="1"/>
</dbReference>
<accession>A0A4R3VUK8</accession>
<dbReference type="AlphaFoldDB" id="A0A4R3VUK8"/>
<dbReference type="InterPro" id="IPR018060">
    <property type="entry name" value="HTH_AraC"/>
</dbReference>
<dbReference type="RefSeq" id="WP_132777114.1">
    <property type="nucleotide sequence ID" value="NZ_SMBZ01000010.1"/>
</dbReference>
<comment type="caution">
    <text evidence="5">The sequence shown here is derived from an EMBL/GenBank/DDBJ whole genome shotgun (WGS) entry which is preliminary data.</text>
</comment>
<dbReference type="Gene3D" id="1.10.10.60">
    <property type="entry name" value="Homeodomain-like"/>
    <property type="match status" value="2"/>
</dbReference>
<dbReference type="InterPro" id="IPR014710">
    <property type="entry name" value="RmlC-like_jellyroll"/>
</dbReference>
<evidence type="ECO:0000259" key="4">
    <source>
        <dbReference type="PROSITE" id="PS01124"/>
    </source>
</evidence>
<evidence type="ECO:0000313" key="5">
    <source>
        <dbReference type="EMBL" id="TCV18615.1"/>
    </source>
</evidence>
<keyword evidence="1" id="KW-0805">Transcription regulation</keyword>
<evidence type="ECO:0000256" key="3">
    <source>
        <dbReference type="ARBA" id="ARBA00023163"/>
    </source>
</evidence>
<dbReference type="OrthoDB" id="9787988at2"/>
<organism evidence="5 6">
    <name type="scientific">Sphingobacterium alimentarium</name>
    <dbReference type="NCBI Taxonomy" id="797292"/>
    <lineage>
        <taxon>Bacteria</taxon>
        <taxon>Pseudomonadati</taxon>
        <taxon>Bacteroidota</taxon>
        <taxon>Sphingobacteriia</taxon>
        <taxon>Sphingobacteriales</taxon>
        <taxon>Sphingobacteriaceae</taxon>
        <taxon>Sphingobacterium</taxon>
    </lineage>
</organism>
<dbReference type="EMBL" id="SMBZ01000010">
    <property type="protein sequence ID" value="TCV18615.1"/>
    <property type="molecule type" value="Genomic_DNA"/>
</dbReference>
<dbReference type="PROSITE" id="PS01124">
    <property type="entry name" value="HTH_ARAC_FAMILY_2"/>
    <property type="match status" value="1"/>
</dbReference>
<keyword evidence="3" id="KW-0804">Transcription</keyword>
<dbReference type="GO" id="GO:0043565">
    <property type="term" value="F:sequence-specific DNA binding"/>
    <property type="evidence" value="ECO:0007669"/>
    <property type="project" value="InterPro"/>
</dbReference>
<protein>
    <submittedName>
        <fullName evidence="5">AraC-like DNA-binding protein</fullName>
    </submittedName>
</protein>
<dbReference type="InterPro" id="IPR013096">
    <property type="entry name" value="Cupin_2"/>
</dbReference>
<evidence type="ECO:0000313" key="6">
    <source>
        <dbReference type="Proteomes" id="UP000295197"/>
    </source>
</evidence>